<comment type="caution">
    <text evidence="1">The sequence shown here is derived from an EMBL/GenBank/DDBJ whole genome shotgun (WGS) entry which is preliminary data.</text>
</comment>
<evidence type="ECO:0000313" key="1">
    <source>
        <dbReference type="EMBL" id="RDX77211.1"/>
    </source>
</evidence>
<dbReference type="AlphaFoldDB" id="A0A371FG28"/>
<sequence length="92" mass="10448">MKVSINPQVLLILSFFLSPEKLSPYKLYVFSLSNAIKHGCWKSAMDQEIATLEKNKVWILTEFPAKKQSIGANYYAIQLVLALVASKNQHLH</sequence>
<dbReference type="Proteomes" id="UP000257109">
    <property type="component" value="Unassembled WGS sequence"/>
</dbReference>
<evidence type="ECO:0000313" key="2">
    <source>
        <dbReference type="Proteomes" id="UP000257109"/>
    </source>
</evidence>
<evidence type="ECO:0008006" key="3">
    <source>
        <dbReference type="Google" id="ProtNLM"/>
    </source>
</evidence>
<feature type="non-terminal residue" evidence="1">
    <location>
        <position position="1"/>
    </location>
</feature>
<reference evidence="1" key="1">
    <citation type="submission" date="2018-05" db="EMBL/GenBank/DDBJ databases">
        <title>Draft genome of Mucuna pruriens seed.</title>
        <authorList>
            <person name="Nnadi N.E."/>
            <person name="Vos R."/>
            <person name="Hasami M.H."/>
            <person name="Devisetty U.K."/>
            <person name="Aguiy J.C."/>
        </authorList>
    </citation>
    <scope>NUCLEOTIDE SEQUENCE [LARGE SCALE GENOMIC DNA]</scope>
    <source>
        <strain evidence="1">JCA_2017</strain>
    </source>
</reference>
<organism evidence="1 2">
    <name type="scientific">Mucuna pruriens</name>
    <name type="common">Velvet bean</name>
    <name type="synonym">Dolichos pruriens</name>
    <dbReference type="NCBI Taxonomy" id="157652"/>
    <lineage>
        <taxon>Eukaryota</taxon>
        <taxon>Viridiplantae</taxon>
        <taxon>Streptophyta</taxon>
        <taxon>Embryophyta</taxon>
        <taxon>Tracheophyta</taxon>
        <taxon>Spermatophyta</taxon>
        <taxon>Magnoliopsida</taxon>
        <taxon>eudicotyledons</taxon>
        <taxon>Gunneridae</taxon>
        <taxon>Pentapetalae</taxon>
        <taxon>rosids</taxon>
        <taxon>fabids</taxon>
        <taxon>Fabales</taxon>
        <taxon>Fabaceae</taxon>
        <taxon>Papilionoideae</taxon>
        <taxon>50 kb inversion clade</taxon>
        <taxon>NPAAA clade</taxon>
        <taxon>indigoferoid/millettioid clade</taxon>
        <taxon>Phaseoleae</taxon>
        <taxon>Mucuna</taxon>
    </lineage>
</organism>
<accession>A0A371FG28</accession>
<proteinExistence type="predicted"/>
<protein>
    <recommendedName>
        <fullName evidence="3">Mitochondrial protein</fullName>
    </recommendedName>
</protein>
<name>A0A371FG28_MUCPR</name>
<keyword evidence="2" id="KW-1185">Reference proteome</keyword>
<dbReference type="EMBL" id="QJKJ01009248">
    <property type="protein sequence ID" value="RDX77211.1"/>
    <property type="molecule type" value="Genomic_DNA"/>
</dbReference>
<gene>
    <name evidence="1" type="ORF">CR513_42712</name>
</gene>